<evidence type="ECO:0000256" key="2">
    <source>
        <dbReference type="ARBA" id="ARBA00022723"/>
    </source>
</evidence>
<organism evidence="8 9">
    <name type="scientific">Pseudaestuariivita atlantica</name>
    <dbReference type="NCBI Taxonomy" id="1317121"/>
    <lineage>
        <taxon>Bacteria</taxon>
        <taxon>Pseudomonadati</taxon>
        <taxon>Pseudomonadota</taxon>
        <taxon>Alphaproteobacteria</taxon>
        <taxon>Rhodobacterales</taxon>
        <taxon>Paracoccaceae</taxon>
        <taxon>Pseudaestuariivita</taxon>
    </lineage>
</organism>
<comment type="caution">
    <text evidence="8">The sequence shown here is derived from an EMBL/GenBank/DDBJ whole genome shotgun (WGS) entry which is preliminary data.</text>
</comment>
<evidence type="ECO:0000256" key="5">
    <source>
        <dbReference type="ARBA" id="ARBA00023004"/>
    </source>
</evidence>
<keyword evidence="4" id="KW-0560">Oxidoreductase</keyword>
<dbReference type="GO" id="GO:0071949">
    <property type="term" value="F:FAD binding"/>
    <property type="evidence" value="ECO:0007669"/>
    <property type="project" value="InterPro"/>
</dbReference>
<dbReference type="InterPro" id="IPR002888">
    <property type="entry name" value="2Fe-2S-bd"/>
</dbReference>
<keyword evidence="9" id="KW-1185">Reference proteome</keyword>
<dbReference type="PATRIC" id="fig|1317121.7.peg.1585"/>
<sequence length="453" mass="48667">MDITFLLNGETVTLRDPAPTETLLDHLREKRGLTGTKEGCNEGDCGACTVMVRDRDGPRALNACILFLPQLDGMSVTTVEGLAAPDGTPHPVQQAMVDHHGSQCGFCTPGFVVSMATAHRTGDADDDTTLAGNLCRCTGYAPIARAAEAARSAPVPDWLDTGTLPDPVASDRMPRSSDDLARLLEQTPDATLIAGATDVGLWVTKDLTTLSDPIFLAACADLKEIEVTDTTIRVGAMVTIERLMIALRDHQPDLAELLRRFGSTQVRNAATIGGNIANGSPIGDAPPALIALGATLHLRQGDTRREMPLEDFFLDYRKQDRRAGEFVEAVTLPRQPATLRCYKLSKRRDQDISAVCGAFNLVVEDGTVTRARIAFGGMAGTPKRARAVEACLTGQPYTEATVTAALPAFAEDFTPLSDMRASADYRLKTAQNMLLRHFAEHSGARTRIAEVAP</sequence>
<dbReference type="PROSITE" id="PS51085">
    <property type="entry name" value="2FE2S_FER_2"/>
    <property type="match status" value="1"/>
</dbReference>
<evidence type="ECO:0000256" key="1">
    <source>
        <dbReference type="ARBA" id="ARBA00022630"/>
    </source>
</evidence>
<dbReference type="SUPFAM" id="SSF54292">
    <property type="entry name" value="2Fe-2S ferredoxin-like"/>
    <property type="match status" value="1"/>
</dbReference>
<feature type="domain" description="2Fe-2S ferredoxin-type" evidence="6">
    <location>
        <begin position="1"/>
        <end position="82"/>
    </location>
</feature>
<proteinExistence type="predicted"/>
<reference evidence="8 9" key="1">
    <citation type="journal article" date="2015" name="Int. J. Syst. Evol. Microbiol.">
        <title>Aestuariivita atlantica sp. nov., isolated from deep sea sediment of the Atlantic Ocean.</title>
        <authorList>
            <person name="Li G."/>
            <person name="Lai Q."/>
            <person name="Du Y."/>
            <person name="Liu X."/>
            <person name="Sun F."/>
            <person name="Shao Z."/>
        </authorList>
    </citation>
    <scope>NUCLEOTIDE SEQUENCE [LARGE SCALE GENOMIC DNA]</scope>
    <source>
        <strain evidence="8 9">22II-S11-z3</strain>
    </source>
</reference>
<dbReference type="InterPro" id="IPR036683">
    <property type="entry name" value="CO_DH_flav_C_dom_sf"/>
</dbReference>
<dbReference type="GO" id="GO:0051537">
    <property type="term" value="F:2 iron, 2 sulfur cluster binding"/>
    <property type="evidence" value="ECO:0007669"/>
    <property type="project" value="InterPro"/>
</dbReference>
<dbReference type="Gene3D" id="1.10.150.120">
    <property type="entry name" value="[2Fe-2S]-binding domain"/>
    <property type="match status" value="1"/>
</dbReference>
<dbReference type="SUPFAM" id="SSF56176">
    <property type="entry name" value="FAD-binding/transporter-associated domain-like"/>
    <property type="match status" value="1"/>
</dbReference>
<protein>
    <submittedName>
        <fullName evidence="8">FAD-binding molybdopterin dehydrogenase</fullName>
    </submittedName>
</protein>
<evidence type="ECO:0000313" key="9">
    <source>
        <dbReference type="Proteomes" id="UP000036938"/>
    </source>
</evidence>
<dbReference type="Pfam" id="PF00941">
    <property type="entry name" value="FAD_binding_5"/>
    <property type="match status" value="1"/>
</dbReference>
<keyword evidence="2" id="KW-0479">Metal-binding</keyword>
<dbReference type="CDD" id="cd00207">
    <property type="entry name" value="fer2"/>
    <property type="match status" value="1"/>
</dbReference>
<dbReference type="PANTHER" id="PTHR45444">
    <property type="entry name" value="XANTHINE DEHYDROGENASE"/>
    <property type="match status" value="1"/>
</dbReference>
<dbReference type="SMART" id="SM01092">
    <property type="entry name" value="CO_deh_flav_C"/>
    <property type="match status" value="1"/>
</dbReference>
<dbReference type="InterPro" id="IPR036884">
    <property type="entry name" value="2Fe-2S-bd_dom_sf"/>
</dbReference>
<dbReference type="Gene3D" id="3.30.465.10">
    <property type="match status" value="1"/>
</dbReference>
<dbReference type="PIRSF" id="PIRSF036557">
    <property type="entry name" value="XdhA_RC"/>
    <property type="match status" value="1"/>
</dbReference>
<accession>A0A0L1JT33</accession>
<dbReference type="InterPro" id="IPR016167">
    <property type="entry name" value="FAD-bd_PCMH_sub1"/>
</dbReference>
<dbReference type="GO" id="GO:0005506">
    <property type="term" value="F:iron ion binding"/>
    <property type="evidence" value="ECO:0007669"/>
    <property type="project" value="InterPro"/>
</dbReference>
<keyword evidence="3" id="KW-0274">FAD</keyword>
<dbReference type="PROSITE" id="PS00197">
    <property type="entry name" value="2FE2S_FER_1"/>
    <property type="match status" value="1"/>
</dbReference>
<dbReference type="Gene3D" id="3.30.390.50">
    <property type="entry name" value="CO dehydrogenase flavoprotein, C-terminal domain"/>
    <property type="match status" value="1"/>
</dbReference>
<keyword evidence="5" id="KW-0408">Iron</keyword>
<evidence type="ECO:0000259" key="7">
    <source>
        <dbReference type="PROSITE" id="PS51387"/>
    </source>
</evidence>
<dbReference type="InterPro" id="IPR016169">
    <property type="entry name" value="FAD-bd_PCMH_sub2"/>
</dbReference>
<dbReference type="InterPro" id="IPR012175">
    <property type="entry name" value="Xanth_DH_ssu_bac"/>
</dbReference>
<dbReference type="InterPro" id="IPR005107">
    <property type="entry name" value="CO_DH_flav_C"/>
</dbReference>
<dbReference type="Proteomes" id="UP000036938">
    <property type="component" value="Unassembled WGS sequence"/>
</dbReference>
<dbReference type="SUPFAM" id="SSF55447">
    <property type="entry name" value="CO dehydrogenase flavoprotein C-terminal domain-like"/>
    <property type="match status" value="1"/>
</dbReference>
<dbReference type="PROSITE" id="PS51387">
    <property type="entry name" value="FAD_PCMH"/>
    <property type="match status" value="1"/>
</dbReference>
<dbReference type="InterPro" id="IPR036010">
    <property type="entry name" value="2Fe-2S_ferredoxin-like_sf"/>
</dbReference>
<gene>
    <name evidence="8" type="ORF">ATO11_06025</name>
</gene>
<dbReference type="Pfam" id="PF01799">
    <property type="entry name" value="Fer2_2"/>
    <property type="match status" value="1"/>
</dbReference>
<evidence type="ECO:0000259" key="6">
    <source>
        <dbReference type="PROSITE" id="PS51085"/>
    </source>
</evidence>
<dbReference type="InterPro" id="IPR001041">
    <property type="entry name" value="2Fe-2S_ferredoxin-type"/>
</dbReference>
<dbReference type="STRING" id="1317121.ATO11_06025"/>
<dbReference type="InterPro" id="IPR036318">
    <property type="entry name" value="FAD-bd_PCMH-like_sf"/>
</dbReference>
<dbReference type="InterPro" id="IPR012675">
    <property type="entry name" value="Beta-grasp_dom_sf"/>
</dbReference>
<dbReference type="InterPro" id="IPR006058">
    <property type="entry name" value="2Fe2S_fd_BS"/>
</dbReference>
<dbReference type="PANTHER" id="PTHR45444:SF3">
    <property type="entry name" value="XANTHINE DEHYDROGENASE"/>
    <property type="match status" value="1"/>
</dbReference>
<evidence type="ECO:0000256" key="4">
    <source>
        <dbReference type="ARBA" id="ARBA00023002"/>
    </source>
</evidence>
<dbReference type="Gene3D" id="3.30.43.10">
    <property type="entry name" value="Uridine Diphospho-n-acetylenolpyruvylglucosamine Reductase, domain 2"/>
    <property type="match status" value="1"/>
</dbReference>
<dbReference type="Gene3D" id="3.10.20.30">
    <property type="match status" value="1"/>
</dbReference>
<dbReference type="AlphaFoldDB" id="A0A0L1JT33"/>
<dbReference type="InterPro" id="IPR016166">
    <property type="entry name" value="FAD-bd_PCMH"/>
</dbReference>
<feature type="domain" description="FAD-binding PCMH-type" evidence="7">
    <location>
        <begin position="161"/>
        <end position="337"/>
    </location>
</feature>
<dbReference type="InterPro" id="IPR002346">
    <property type="entry name" value="Mopterin_DH_FAD-bd"/>
</dbReference>
<dbReference type="RefSeq" id="WP_050529913.1">
    <property type="nucleotide sequence ID" value="NZ_AQQZ01000002.1"/>
</dbReference>
<name>A0A0L1JT33_9RHOB</name>
<dbReference type="Pfam" id="PF03450">
    <property type="entry name" value="CO_deh_flav_C"/>
    <property type="match status" value="1"/>
</dbReference>
<evidence type="ECO:0000313" key="8">
    <source>
        <dbReference type="EMBL" id="KNG94921.1"/>
    </source>
</evidence>
<dbReference type="GO" id="GO:0016491">
    <property type="term" value="F:oxidoreductase activity"/>
    <property type="evidence" value="ECO:0007669"/>
    <property type="project" value="UniProtKB-KW"/>
</dbReference>
<evidence type="ECO:0000256" key="3">
    <source>
        <dbReference type="ARBA" id="ARBA00022827"/>
    </source>
</evidence>
<dbReference type="InterPro" id="IPR016208">
    <property type="entry name" value="Ald_Oxase/xanthine_DH-like"/>
</dbReference>
<dbReference type="OrthoDB" id="9792018at2"/>
<dbReference type="Pfam" id="PF00111">
    <property type="entry name" value="Fer2"/>
    <property type="match status" value="1"/>
</dbReference>
<dbReference type="SUPFAM" id="SSF47741">
    <property type="entry name" value="CO dehydrogenase ISP C-domain like"/>
    <property type="match status" value="1"/>
</dbReference>
<keyword evidence="1" id="KW-0285">Flavoprotein</keyword>
<dbReference type="EMBL" id="AQQZ01000002">
    <property type="protein sequence ID" value="KNG94921.1"/>
    <property type="molecule type" value="Genomic_DNA"/>
</dbReference>